<evidence type="ECO:0000256" key="6">
    <source>
        <dbReference type="SAM" id="MobiDB-lite"/>
    </source>
</evidence>
<dbReference type="GO" id="GO:0016020">
    <property type="term" value="C:membrane"/>
    <property type="evidence" value="ECO:0007669"/>
    <property type="project" value="UniProtKB-SubCell"/>
</dbReference>
<feature type="compositionally biased region" description="Basic and acidic residues" evidence="6">
    <location>
        <begin position="131"/>
        <end position="151"/>
    </location>
</feature>
<name>A0A395ITE8_9HELO</name>
<evidence type="ECO:0000256" key="5">
    <source>
        <dbReference type="ARBA" id="ARBA00038359"/>
    </source>
</evidence>
<evidence type="ECO:0000313" key="10">
    <source>
        <dbReference type="Proteomes" id="UP000249056"/>
    </source>
</evidence>
<evidence type="ECO:0000256" key="7">
    <source>
        <dbReference type="SAM" id="Phobius"/>
    </source>
</evidence>
<comment type="similarity">
    <text evidence="5">Belongs to the SAT4 family.</text>
</comment>
<evidence type="ECO:0000259" key="8">
    <source>
        <dbReference type="Pfam" id="PF20684"/>
    </source>
</evidence>
<dbReference type="InterPro" id="IPR052337">
    <property type="entry name" value="SAT4-like"/>
</dbReference>
<dbReference type="InterPro" id="IPR049326">
    <property type="entry name" value="Rhodopsin_dom_fungi"/>
</dbReference>
<sequence length="200" mass="21652">MGWKTRGRLYVVFAVGGGSVIGSIFRQIQQAKLKSDVTWSFKALEDWTLVDLTLGVIAASLPVLSAIIPPNGNLSIHSLRHHMRSKFQGKNDKEAGNNRCTEGTNGGTFGESEENIVRTDVIELSFQSKGDLEQGERMDYREECEGRESGSGRDSGSGSGNGRASRCGNRYGDGSSAGERLKRSCSKNRSRANSNGQVFG</sequence>
<dbReference type="OrthoDB" id="5429740at2759"/>
<accession>A0A395ITE8</accession>
<feature type="transmembrane region" description="Helical" evidence="7">
    <location>
        <begin position="9"/>
        <end position="28"/>
    </location>
</feature>
<dbReference type="AlphaFoldDB" id="A0A395ITE8"/>
<protein>
    <recommendedName>
        <fullName evidence="8">Rhodopsin domain-containing protein</fullName>
    </recommendedName>
</protein>
<dbReference type="PANTHER" id="PTHR33048:SF129">
    <property type="entry name" value="INTEGRAL MEMBRANE PROTEIN-RELATED"/>
    <property type="match status" value="1"/>
</dbReference>
<dbReference type="Pfam" id="PF20684">
    <property type="entry name" value="Fung_rhodopsin"/>
    <property type="match status" value="1"/>
</dbReference>
<dbReference type="Proteomes" id="UP000249056">
    <property type="component" value="Unassembled WGS sequence"/>
</dbReference>
<keyword evidence="4 7" id="KW-0472">Membrane</keyword>
<keyword evidence="10" id="KW-1185">Reference proteome</keyword>
<organism evidence="9 10">
    <name type="scientific">Monilinia fructigena</name>
    <dbReference type="NCBI Taxonomy" id="38457"/>
    <lineage>
        <taxon>Eukaryota</taxon>
        <taxon>Fungi</taxon>
        <taxon>Dikarya</taxon>
        <taxon>Ascomycota</taxon>
        <taxon>Pezizomycotina</taxon>
        <taxon>Leotiomycetes</taxon>
        <taxon>Helotiales</taxon>
        <taxon>Sclerotiniaceae</taxon>
        <taxon>Monilinia</taxon>
    </lineage>
</organism>
<feature type="region of interest" description="Disordered" evidence="6">
    <location>
        <begin position="88"/>
        <end position="111"/>
    </location>
</feature>
<comment type="subcellular location">
    <subcellularLocation>
        <location evidence="1">Membrane</location>
        <topology evidence="1">Multi-pass membrane protein</topology>
    </subcellularLocation>
</comment>
<dbReference type="PANTHER" id="PTHR33048">
    <property type="entry name" value="PTH11-LIKE INTEGRAL MEMBRANE PROTEIN (AFU_ORTHOLOGUE AFUA_5G11245)"/>
    <property type="match status" value="1"/>
</dbReference>
<dbReference type="EMBL" id="QKRW01000018">
    <property type="protein sequence ID" value="RAL63575.1"/>
    <property type="molecule type" value="Genomic_DNA"/>
</dbReference>
<reference evidence="9 10" key="1">
    <citation type="submission" date="2018-06" db="EMBL/GenBank/DDBJ databases">
        <title>Genome Sequence of the Brown Rot Fungal Pathogen Monilinia fructigena.</title>
        <authorList>
            <person name="Landi L."/>
            <person name="De Miccolis Angelini R.M."/>
            <person name="Pollastro S."/>
            <person name="Abate D."/>
            <person name="Faretra F."/>
            <person name="Romanazzi G."/>
        </authorList>
    </citation>
    <scope>NUCLEOTIDE SEQUENCE [LARGE SCALE GENOMIC DNA]</scope>
    <source>
        <strain evidence="9 10">Mfrg269</strain>
    </source>
</reference>
<evidence type="ECO:0000256" key="4">
    <source>
        <dbReference type="ARBA" id="ARBA00023136"/>
    </source>
</evidence>
<keyword evidence="3 7" id="KW-1133">Transmembrane helix</keyword>
<keyword evidence="2 7" id="KW-0812">Transmembrane</keyword>
<feature type="region of interest" description="Disordered" evidence="6">
    <location>
        <begin position="131"/>
        <end position="200"/>
    </location>
</feature>
<proteinExistence type="inferred from homology"/>
<feature type="domain" description="Rhodopsin" evidence="8">
    <location>
        <begin position="2"/>
        <end position="67"/>
    </location>
</feature>
<comment type="caution">
    <text evidence="9">The sequence shown here is derived from an EMBL/GenBank/DDBJ whole genome shotgun (WGS) entry which is preliminary data.</text>
</comment>
<evidence type="ECO:0000256" key="1">
    <source>
        <dbReference type="ARBA" id="ARBA00004141"/>
    </source>
</evidence>
<feature type="transmembrane region" description="Helical" evidence="7">
    <location>
        <begin position="48"/>
        <end position="68"/>
    </location>
</feature>
<evidence type="ECO:0000313" key="9">
    <source>
        <dbReference type="EMBL" id="RAL63575.1"/>
    </source>
</evidence>
<evidence type="ECO:0000256" key="3">
    <source>
        <dbReference type="ARBA" id="ARBA00022989"/>
    </source>
</evidence>
<evidence type="ECO:0000256" key="2">
    <source>
        <dbReference type="ARBA" id="ARBA00022692"/>
    </source>
</evidence>
<gene>
    <name evidence="9" type="ORF">DID88_003619</name>
</gene>
<feature type="compositionally biased region" description="Polar residues" evidence="6">
    <location>
        <begin position="191"/>
        <end position="200"/>
    </location>
</feature>